<evidence type="ECO:0000259" key="3">
    <source>
        <dbReference type="Pfam" id="PF11845"/>
    </source>
</evidence>
<dbReference type="Pfam" id="PF11845">
    <property type="entry name" value="Tll0287-like"/>
    <property type="match status" value="1"/>
</dbReference>
<sequence length="325" mass="36033">MANTLKQTLLILSIISTLSACSGKKSTTNNTENQRTTVTAPEKPKTLSRIALTESKCGTCHSFDPSKEILAPSFAKIKTAYIKLYPSKGDFVKHLSEFSLHPEESKSKIPGAIKSFGLMPELGFSKENTEKIASFLYDTPIEEKGWYPEKYNLEKNKAHSSNTQKKNKISQAKELALATKAQLGKNLLGAIKTKGTAGALSFCNTKAIHLTDSMASVLGVHIRRVSDKPRNPINLADKPALEYIHSAKKAIESGEKPKPKMRLDHGKSIVYIPIMTNKMCMQCHGEKKTEIKTATLKKIEKLYPADKAKDYKPNQLRGIWVVETK</sequence>
<dbReference type="PROSITE" id="PS51257">
    <property type="entry name" value="PROKAR_LIPOPROTEIN"/>
    <property type="match status" value="1"/>
</dbReference>
<dbReference type="KEGG" id="fax:FUAX_49860"/>
<dbReference type="InterPro" id="IPR021796">
    <property type="entry name" value="Tll0287-like_dom"/>
</dbReference>
<dbReference type="GO" id="GO:0009055">
    <property type="term" value="F:electron transfer activity"/>
    <property type="evidence" value="ECO:0007669"/>
    <property type="project" value="InterPro"/>
</dbReference>
<dbReference type="RefSeq" id="WP_338395873.1">
    <property type="nucleotide sequence ID" value="NZ_AP025319.1"/>
</dbReference>
<keyword evidence="2" id="KW-0732">Signal</keyword>
<proteinExistence type="predicted"/>
<feature type="signal peptide" evidence="2">
    <location>
        <begin position="1"/>
        <end position="22"/>
    </location>
</feature>
<dbReference type="Gene3D" id="1.10.760.10">
    <property type="entry name" value="Cytochrome c-like domain"/>
    <property type="match status" value="1"/>
</dbReference>
<keyword evidence="5" id="KW-1185">Reference proteome</keyword>
<dbReference type="InterPro" id="IPR036909">
    <property type="entry name" value="Cyt_c-like_dom_sf"/>
</dbReference>
<evidence type="ECO:0000256" key="1">
    <source>
        <dbReference type="SAM" id="MobiDB-lite"/>
    </source>
</evidence>
<dbReference type="AlphaFoldDB" id="A0AAU9CKE6"/>
<gene>
    <name evidence="4" type="ORF">FUAX_49860</name>
</gene>
<geneLocation type="plasmid" evidence="4 5">
    <name>pFA5</name>
</geneLocation>
<evidence type="ECO:0000256" key="2">
    <source>
        <dbReference type="SAM" id="SignalP"/>
    </source>
</evidence>
<evidence type="ECO:0000313" key="4">
    <source>
        <dbReference type="EMBL" id="BDD12554.1"/>
    </source>
</evidence>
<evidence type="ECO:0000313" key="5">
    <source>
        <dbReference type="Proteomes" id="UP001348817"/>
    </source>
</evidence>
<feature type="chain" id="PRO_5043897045" description="Tll0287-like domain-containing protein" evidence="2">
    <location>
        <begin position="23"/>
        <end position="325"/>
    </location>
</feature>
<reference evidence="4 5" key="1">
    <citation type="submission" date="2021-12" db="EMBL/GenBank/DDBJ databases">
        <title>Genome sequencing of bacteria with rrn-lacking chromosome and rrn-plasmid.</title>
        <authorList>
            <person name="Anda M."/>
            <person name="Iwasaki W."/>
        </authorList>
    </citation>
    <scope>NUCLEOTIDE SEQUENCE [LARGE SCALE GENOMIC DNA]</scope>
    <source>
        <strain evidence="4 5">DSM 100852</strain>
        <plasmid evidence="4 5">pFA5</plasmid>
    </source>
</reference>
<feature type="region of interest" description="Disordered" evidence="1">
    <location>
        <begin position="23"/>
        <end position="43"/>
    </location>
</feature>
<protein>
    <recommendedName>
        <fullName evidence="3">Tll0287-like domain-containing protein</fullName>
    </recommendedName>
</protein>
<dbReference type="GO" id="GO:0020037">
    <property type="term" value="F:heme binding"/>
    <property type="evidence" value="ECO:0007669"/>
    <property type="project" value="InterPro"/>
</dbReference>
<organism evidence="4 5">
    <name type="scientific">Fulvitalea axinellae</name>
    <dbReference type="NCBI Taxonomy" id="1182444"/>
    <lineage>
        <taxon>Bacteria</taxon>
        <taxon>Pseudomonadati</taxon>
        <taxon>Bacteroidota</taxon>
        <taxon>Cytophagia</taxon>
        <taxon>Cytophagales</taxon>
        <taxon>Persicobacteraceae</taxon>
        <taxon>Fulvitalea</taxon>
    </lineage>
</organism>
<dbReference type="EMBL" id="AP025319">
    <property type="protein sequence ID" value="BDD12554.1"/>
    <property type="molecule type" value="Genomic_DNA"/>
</dbReference>
<name>A0AAU9CKE6_9BACT</name>
<feature type="domain" description="Tll0287-like" evidence="3">
    <location>
        <begin position="164"/>
        <end position="322"/>
    </location>
</feature>
<keyword evidence="4" id="KW-0614">Plasmid</keyword>
<dbReference type="Proteomes" id="UP001348817">
    <property type="component" value="Plasmid pFA5"/>
</dbReference>
<accession>A0AAU9CKE6</accession>
<feature type="compositionally biased region" description="Polar residues" evidence="1">
    <location>
        <begin position="24"/>
        <end position="39"/>
    </location>
</feature>